<protein>
    <recommendedName>
        <fullName evidence="2">DUF5723 domain-containing protein</fullName>
    </recommendedName>
</protein>
<evidence type="ECO:0000313" key="6">
    <source>
        <dbReference type="Proteomes" id="UP000396862"/>
    </source>
</evidence>
<feature type="chain" id="PRO_5015156505" description="DUF5723 domain-containing protein" evidence="1">
    <location>
        <begin position="27"/>
        <end position="471"/>
    </location>
</feature>
<sequence length="471" mass="51207">MKYLKNNIKFLLLLSVLGLVAGNAHAQPNTMYHMKNISQTWEMNPANTGIESGWHFSMPGFSSVDLNMNTNGWRYSDLIHQGTGQYADSLIVDLDKFYNKLDDSNFMFEKTNYSFFTLGFRTGKNVFNLAVTEKEFANAFFGNNLVALVKNGNAPYLGSSFNTGSFGLNGIHYRELALGYAYDLNKKVTLGMTAKILFGMGAAQSKDISMSVQSPGDASYLNVEGTGQLNVSGPFNFYTSTDGLVDSVDTHFDGSYMTNTGNMGFAVDLGAVFKPTDKVTLSASIIDLGSIGWKTDVTNLTLNGQFNYEGVNIDNSLNKNDPNYKSPSDAFSDLGDSIKHAFSIDNTNNSFSTAIPVKVYIGGSYRVNPNIEVGGLARARIYNSQASLSFTASGNAYWGDFFSLSASYSVIEGSYANLGLGVGLRGGPVQFYMVTDNVLTAVNPADASSLNLRFGLNFLIGYNKEKNRGPI</sequence>
<dbReference type="AlphaFoldDB" id="A0A2P8CLA4"/>
<dbReference type="Proteomes" id="UP000240621">
    <property type="component" value="Unassembled WGS sequence"/>
</dbReference>
<evidence type="ECO:0000313" key="3">
    <source>
        <dbReference type="EMBL" id="GET20368.1"/>
    </source>
</evidence>
<dbReference type="InterPro" id="IPR043781">
    <property type="entry name" value="DUF5723"/>
</dbReference>
<reference evidence="4 5" key="1">
    <citation type="submission" date="2018-03" db="EMBL/GenBank/DDBJ databases">
        <title>Genomic Encyclopedia of Archaeal and Bacterial Type Strains, Phase II (KMG-II): from individual species to whole genera.</title>
        <authorList>
            <person name="Goeker M."/>
        </authorList>
    </citation>
    <scope>NUCLEOTIDE SEQUENCE [LARGE SCALE GENOMIC DNA]</scope>
    <source>
        <strain evidence="4 5">DSM 27267</strain>
    </source>
</reference>
<comment type="caution">
    <text evidence="4">The sequence shown here is derived from an EMBL/GenBank/DDBJ whole genome shotgun (WGS) entry which is preliminary data.</text>
</comment>
<evidence type="ECO:0000256" key="1">
    <source>
        <dbReference type="SAM" id="SignalP"/>
    </source>
</evidence>
<dbReference type="EMBL" id="PYGC01000001">
    <property type="protein sequence ID" value="PSK85749.1"/>
    <property type="molecule type" value="Genomic_DNA"/>
</dbReference>
<evidence type="ECO:0000313" key="5">
    <source>
        <dbReference type="Proteomes" id="UP000240621"/>
    </source>
</evidence>
<keyword evidence="1" id="KW-0732">Signal</keyword>
<dbReference type="Proteomes" id="UP000396862">
    <property type="component" value="Unassembled WGS sequence"/>
</dbReference>
<evidence type="ECO:0000313" key="4">
    <source>
        <dbReference type="EMBL" id="PSK85749.1"/>
    </source>
</evidence>
<feature type="domain" description="DUF5723" evidence="2">
    <location>
        <begin position="45"/>
        <end position="436"/>
    </location>
</feature>
<dbReference type="Pfam" id="PF18990">
    <property type="entry name" value="DUF5723"/>
    <property type="match status" value="1"/>
</dbReference>
<dbReference type="EMBL" id="BLAU01000001">
    <property type="protein sequence ID" value="GET20368.1"/>
    <property type="molecule type" value="Genomic_DNA"/>
</dbReference>
<reference evidence="3 6" key="2">
    <citation type="submission" date="2019-10" db="EMBL/GenBank/DDBJ databases">
        <title>Prolixibacter strains distinguished by the presence of nitrate reductase genes were adept at nitrate-dependent anaerobic corrosion of metallic iron and carbon steel.</title>
        <authorList>
            <person name="Iino T."/>
            <person name="Shono N."/>
            <person name="Ito K."/>
            <person name="Nakamura R."/>
            <person name="Sueoka K."/>
            <person name="Harayama S."/>
            <person name="Ohkuma M."/>
        </authorList>
    </citation>
    <scope>NUCLEOTIDE SEQUENCE [LARGE SCALE GENOMIC DNA]</scope>
    <source>
        <strain evidence="3 6">MIC1-1</strain>
    </source>
</reference>
<feature type="signal peptide" evidence="1">
    <location>
        <begin position="1"/>
        <end position="26"/>
    </location>
</feature>
<evidence type="ECO:0000259" key="2">
    <source>
        <dbReference type="Pfam" id="PF18990"/>
    </source>
</evidence>
<dbReference type="OrthoDB" id="1489601at2"/>
<proteinExistence type="predicted"/>
<name>A0A2P8CLA4_9BACT</name>
<accession>A0A2P8CLA4</accession>
<gene>
    <name evidence="4" type="ORF">CLV93_101720</name>
    <name evidence="3" type="ORF">JCM18694_06140</name>
</gene>
<organism evidence="4 5">
    <name type="scientific">Prolixibacter denitrificans</name>
    <dbReference type="NCBI Taxonomy" id="1541063"/>
    <lineage>
        <taxon>Bacteria</taxon>
        <taxon>Pseudomonadati</taxon>
        <taxon>Bacteroidota</taxon>
        <taxon>Bacteroidia</taxon>
        <taxon>Marinilabiliales</taxon>
        <taxon>Prolixibacteraceae</taxon>
        <taxon>Prolixibacter</taxon>
    </lineage>
</organism>
<keyword evidence="6" id="KW-1185">Reference proteome</keyword>
<dbReference type="RefSeq" id="WP_106540763.1">
    <property type="nucleotide sequence ID" value="NZ_BLAU01000001.1"/>
</dbReference>